<protein>
    <submittedName>
        <fullName evidence="2">DUF2516 family protein</fullName>
    </submittedName>
</protein>
<organism evidence="2 3">
    <name type="scientific">Nocardioides marmoriginsengisoli</name>
    <dbReference type="NCBI Taxonomy" id="661483"/>
    <lineage>
        <taxon>Bacteria</taxon>
        <taxon>Bacillati</taxon>
        <taxon>Actinomycetota</taxon>
        <taxon>Actinomycetes</taxon>
        <taxon>Propionibacteriales</taxon>
        <taxon>Nocardioidaceae</taxon>
        <taxon>Nocardioides</taxon>
    </lineage>
</organism>
<keyword evidence="1" id="KW-1133">Transmembrane helix</keyword>
<evidence type="ECO:0000313" key="2">
    <source>
        <dbReference type="EMBL" id="RNL66283.1"/>
    </source>
</evidence>
<keyword evidence="1" id="KW-0472">Membrane</keyword>
<proteinExistence type="predicted"/>
<comment type="caution">
    <text evidence="2">The sequence shown here is derived from an EMBL/GenBank/DDBJ whole genome shotgun (WGS) entry which is preliminary data.</text>
</comment>
<evidence type="ECO:0000256" key="1">
    <source>
        <dbReference type="SAM" id="Phobius"/>
    </source>
</evidence>
<dbReference type="AlphaFoldDB" id="A0A3N0CTK0"/>
<name>A0A3N0CTK0_9ACTN</name>
<dbReference type="EMBL" id="RJSE01000001">
    <property type="protein sequence ID" value="RNL66283.1"/>
    <property type="molecule type" value="Genomic_DNA"/>
</dbReference>
<gene>
    <name evidence="2" type="ORF">EFK50_00260</name>
</gene>
<keyword evidence="1" id="KW-0812">Transmembrane</keyword>
<reference evidence="2 3" key="1">
    <citation type="submission" date="2018-11" db="EMBL/GenBank/DDBJ databases">
        <authorList>
            <person name="Li F."/>
        </authorList>
    </citation>
    <scope>NUCLEOTIDE SEQUENCE [LARGE SCALE GENOMIC DNA]</scope>
    <source>
        <strain evidence="2 3">Gsoil 097</strain>
    </source>
</reference>
<feature type="transmembrane region" description="Helical" evidence="1">
    <location>
        <begin position="36"/>
        <end position="69"/>
    </location>
</feature>
<keyword evidence="3" id="KW-1185">Reference proteome</keyword>
<dbReference type="Pfam" id="PF10724">
    <property type="entry name" value="DUF2516"/>
    <property type="match status" value="1"/>
</dbReference>
<evidence type="ECO:0000313" key="3">
    <source>
        <dbReference type="Proteomes" id="UP000267128"/>
    </source>
</evidence>
<accession>A0A3N0CTK0</accession>
<dbReference type="InterPro" id="IPR019662">
    <property type="entry name" value="DUF2516"/>
</dbReference>
<sequence length="83" mass="8956">MAFLALAVVKVWALVDAIMRPAAAYLAADKQTKTAWMWILGLALAAHLVFALPYGLLSLIGTVAAFVYLVDVKPALSAVTRRR</sequence>
<dbReference type="Proteomes" id="UP000267128">
    <property type="component" value="Unassembled WGS sequence"/>
</dbReference>
<dbReference type="OrthoDB" id="4774469at2"/>